<organism evidence="2 3">
    <name type="scientific">Aristolochia fimbriata</name>
    <name type="common">White veined hardy Dutchman's pipe vine</name>
    <dbReference type="NCBI Taxonomy" id="158543"/>
    <lineage>
        <taxon>Eukaryota</taxon>
        <taxon>Viridiplantae</taxon>
        <taxon>Streptophyta</taxon>
        <taxon>Embryophyta</taxon>
        <taxon>Tracheophyta</taxon>
        <taxon>Spermatophyta</taxon>
        <taxon>Magnoliopsida</taxon>
        <taxon>Magnoliidae</taxon>
        <taxon>Piperales</taxon>
        <taxon>Aristolochiaceae</taxon>
        <taxon>Aristolochia</taxon>
    </lineage>
</organism>
<keyword evidence="3" id="KW-1185">Reference proteome</keyword>
<protein>
    <submittedName>
        <fullName evidence="2">Uncharacterized protein</fullName>
    </submittedName>
</protein>
<dbReference type="InterPro" id="IPR052997">
    <property type="entry name" value="RRT15-like"/>
</dbReference>
<feature type="compositionally biased region" description="Basic and acidic residues" evidence="1">
    <location>
        <begin position="74"/>
        <end position="85"/>
    </location>
</feature>
<feature type="compositionally biased region" description="Basic and acidic residues" evidence="1">
    <location>
        <begin position="178"/>
        <end position="187"/>
    </location>
</feature>
<dbReference type="PANTHER" id="PTHR33047:SF41">
    <property type="entry name" value="REGULATOR OF RDNA TRANSCRIPTION PROTEIN 15"/>
    <property type="match status" value="1"/>
</dbReference>
<gene>
    <name evidence="2" type="ORF">H6P81_021713</name>
</gene>
<feature type="compositionally biased region" description="Low complexity" evidence="1">
    <location>
        <begin position="40"/>
        <end position="49"/>
    </location>
</feature>
<evidence type="ECO:0000256" key="1">
    <source>
        <dbReference type="SAM" id="MobiDB-lite"/>
    </source>
</evidence>
<dbReference type="AlphaFoldDB" id="A0AAV7DS18"/>
<feature type="compositionally biased region" description="Pro residues" evidence="1">
    <location>
        <begin position="380"/>
        <end position="395"/>
    </location>
</feature>
<sequence>MRTFFCLCRCQEVPPLSLAVASAPLWLGAMSRACRPRAPASPPSLLAPRTTGTWDRFAGSSESRRLPGTRPRRAREGRDESVRHGAESQWIVAARPLCHLQYPVTVFKSPAKDSNRRGLNCASGRPPPTSPPMGAATTRALGSRKAPNGVGKQAGGGGADVPPQPNSPPDNVFRRSARRGEAFEPKRRGNAPPPTNGINDEAFGYLKRVIVTPAAYPLWLNFFTLTFRALGRNHIASEVGCSTRRKAPKGAVPIRPPPASLTTPPRRWSSSSSPPTADGFDWDPVPSPRANPFPGYGSILPTSLAYIVPSTRGCSPWRPDAVMSNATRRGRTRVLRFSGPPGDRHHADAAVLFPAAGPYLRLSRFQVGRLLNRKDNSSRGPPPTPPTPLTLPPTATPRFRNFNPIPFRGSSVMHAILRASPALLGSTNPCASAAHMEPFPSSPSKFSFEYLLLPPRSAPTAAPPRLKAEVFMAAASPPYSSRPGCCPRRVGVWVSALAPSIFGLVDSAGRGRYADASNHWLYPIELATPGLQLSRGKLRGNQLLDGSISLSPLYPSRRTICIARSLRASTRVSSGFPPPGIVHHLSVPAETTYPLAGSSAWLVARDQRRSVDAEVEGRTGSRRPAIMTEARIAAPIRFPPDNFKHSLTLFSKSFSSFPQAVLVRYRSLAAI</sequence>
<feature type="region of interest" description="Disordered" evidence="1">
    <location>
        <begin position="371"/>
        <end position="395"/>
    </location>
</feature>
<feature type="region of interest" description="Disordered" evidence="1">
    <location>
        <begin position="40"/>
        <end position="85"/>
    </location>
</feature>
<feature type="compositionally biased region" description="Low complexity" evidence="1">
    <location>
        <begin position="260"/>
        <end position="276"/>
    </location>
</feature>
<reference evidence="2 3" key="1">
    <citation type="submission" date="2021-07" db="EMBL/GenBank/DDBJ databases">
        <title>The Aristolochia fimbriata genome: insights into angiosperm evolution, floral development and chemical biosynthesis.</title>
        <authorList>
            <person name="Jiao Y."/>
        </authorList>
    </citation>
    <scope>NUCLEOTIDE SEQUENCE [LARGE SCALE GENOMIC DNA]</scope>
    <source>
        <strain evidence="2">IBCAS-2021</strain>
        <tissue evidence="2">Leaf</tissue>
    </source>
</reference>
<dbReference type="PANTHER" id="PTHR33047">
    <property type="entry name" value="PROTEIN TAR1"/>
    <property type="match status" value="1"/>
</dbReference>
<dbReference type="EMBL" id="JAINDJ010000160">
    <property type="protein sequence ID" value="KAG9438341.1"/>
    <property type="molecule type" value="Genomic_DNA"/>
</dbReference>
<evidence type="ECO:0000313" key="3">
    <source>
        <dbReference type="Proteomes" id="UP000825729"/>
    </source>
</evidence>
<feature type="region of interest" description="Disordered" evidence="1">
    <location>
        <begin position="244"/>
        <end position="286"/>
    </location>
</feature>
<feature type="region of interest" description="Disordered" evidence="1">
    <location>
        <begin position="109"/>
        <end position="199"/>
    </location>
</feature>
<dbReference type="Proteomes" id="UP000825729">
    <property type="component" value="Unassembled WGS sequence"/>
</dbReference>
<evidence type="ECO:0000313" key="2">
    <source>
        <dbReference type="EMBL" id="KAG9438341.1"/>
    </source>
</evidence>
<name>A0AAV7DS18_ARIFI</name>
<accession>A0AAV7DS18</accession>
<proteinExistence type="predicted"/>
<comment type="caution">
    <text evidence="2">The sequence shown here is derived from an EMBL/GenBank/DDBJ whole genome shotgun (WGS) entry which is preliminary data.</text>
</comment>